<dbReference type="Pfam" id="PF03775">
    <property type="entry name" value="MinC_C"/>
    <property type="match status" value="1"/>
</dbReference>
<dbReference type="InterPro" id="IPR036145">
    <property type="entry name" value="MinC_C_sf"/>
</dbReference>
<dbReference type="Gene3D" id="2.160.20.70">
    <property type="match status" value="1"/>
</dbReference>
<proteinExistence type="inferred from homology"/>
<gene>
    <name evidence="6 10" type="primary">minC</name>
    <name evidence="10" type="ORF">EXY23_01590</name>
</gene>
<dbReference type="InterPro" id="IPR013033">
    <property type="entry name" value="MinC"/>
</dbReference>
<evidence type="ECO:0000256" key="7">
    <source>
        <dbReference type="SAM" id="MobiDB-lite"/>
    </source>
</evidence>
<accession>A0A4R4DZJ3</accession>
<evidence type="ECO:0000256" key="1">
    <source>
        <dbReference type="ARBA" id="ARBA00006291"/>
    </source>
</evidence>
<dbReference type="GO" id="GO:0000902">
    <property type="term" value="P:cell morphogenesis"/>
    <property type="evidence" value="ECO:0007669"/>
    <property type="project" value="InterPro"/>
</dbReference>
<dbReference type="GO" id="GO:0000917">
    <property type="term" value="P:division septum assembly"/>
    <property type="evidence" value="ECO:0007669"/>
    <property type="project" value="UniProtKB-KW"/>
</dbReference>
<dbReference type="Pfam" id="PF05209">
    <property type="entry name" value="MinC_N"/>
    <property type="match status" value="1"/>
</dbReference>
<dbReference type="Gene3D" id="3.30.70.260">
    <property type="match status" value="1"/>
</dbReference>
<feature type="domain" description="Septum formation inhibitor MinC N-terminal" evidence="9">
    <location>
        <begin position="46"/>
        <end position="118"/>
    </location>
</feature>
<evidence type="ECO:0000259" key="9">
    <source>
        <dbReference type="Pfam" id="PF05209"/>
    </source>
</evidence>
<evidence type="ECO:0000313" key="11">
    <source>
        <dbReference type="Proteomes" id="UP000295023"/>
    </source>
</evidence>
<dbReference type="AlphaFoldDB" id="A0A4R4DZJ3"/>
<feature type="region of interest" description="Disordered" evidence="7">
    <location>
        <begin position="19"/>
        <end position="40"/>
    </location>
</feature>
<keyword evidence="11" id="KW-1185">Reference proteome</keyword>
<feature type="domain" description="Septum formation inhibitor MinC C-terminal" evidence="8">
    <location>
        <begin position="192"/>
        <end position="290"/>
    </location>
</feature>
<evidence type="ECO:0000256" key="2">
    <source>
        <dbReference type="ARBA" id="ARBA00022618"/>
    </source>
</evidence>
<comment type="similarity">
    <text evidence="1 6">Belongs to the MinC family.</text>
</comment>
<protein>
    <recommendedName>
        <fullName evidence="6">Probable septum site-determining protein MinC</fullName>
    </recommendedName>
</protein>
<evidence type="ECO:0000256" key="3">
    <source>
        <dbReference type="ARBA" id="ARBA00023210"/>
    </source>
</evidence>
<evidence type="ECO:0000313" key="10">
    <source>
        <dbReference type="EMBL" id="TCZ66826.1"/>
    </source>
</evidence>
<dbReference type="GO" id="GO:0051302">
    <property type="term" value="P:regulation of cell division"/>
    <property type="evidence" value="ECO:0007669"/>
    <property type="project" value="InterPro"/>
</dbReference>
<evidence type="ECO:0000259" key="8">
    <source>
        <dbReference type="Pfam" id="PF03775"/>
    </source>
</evidence>
<keyword evidence="4 6" id="KW-0131">Cell cycle</keyword>
<evidence type="ECO:0000256" key="4">
    <source>
        <dbReference type="ARBA" id="ARBA00023306"/>
    </source>
</evidence>
<name>A0A4R4DZJ3_9PROT</name>
<keyword evidence="2 6" id="KW-0132">Cell division</keyword>
<reference evidence="10 11" key="1">
    <citation type="submission" date="2019-03" db="EMBL/GenBank/DDBJ databases">
        <title>Paracraurococcus aquatilis NE82 genome sequence.</title>
        <authorList>
            <person name="Zhao Y."/>
            <person name="Du Z."/>
        </authorList>
    </citation>
    <scope>NUCLEOTIDE SEQUENCE [LARGE SCALE GENOMIC DNA]</scope>
    <source>
        <strain evidence="10 11">NE82</strain>
    </source>
</reference>
<feature type="compositionally biased region" description="Low complexity" evidence="7">
    <location>
        <begin position="153"/>
        <end position="167"/>
    </location>
</feature>
<dbReference type="NCBIfam" id="TIGR01222">
    <property type="entry name" value="minC"/>
    <property type="match status" value="1"/>
</dbReference>
<dbReference type="SUPFAM" id="SSF63848">
    <property type="entry name" value="Cell-division inhibitor MinC, C-terminal domain"/>
    <property type="match status" value="1"/>
</dbReference>
<dbReference type="InterPro" id="IPR016098">
    <property type="entry name" value="CAP/MinC_C"/>
</dbReference>
<dbReference type="OrthoDB" id="9794530at2"/>
<dbReference type="InterPro" id="IPR005526">
    <property type="entry name" value="Septum_form_inhib_MinC_C"/>
</dbReference>
<keyword evidence="3 6" id="KW-0717">Septation</keyword>
<evidence type="ECO:0000256" key="6">
    <source>
        <dbReference type="HAMAP-Rule" id="MF_00267"/>
    </source>
</evidence>
<sequence>MTVRIRASPPAAALLCTQDATPRRGPSPRRPIREPPLSSQALPETFRLRAGNFNLLVLRLLDPRPDAVLPALGDQFRRAPGFLRFAPIVIGLADLEAAPEEVDFRGLVAGLRALEIVPVGTTGGSPQMRQAAIAAGLPPLRAVGGRDSETEVAAPGAAPADPAAAAPMPAPAPPPVAAGPQFQGSGRNAMLVSEPVRSGQRIYAEGADLIVTATVNPGAEVIADGNIHVYGALRGRAIAGAQNDSEARIFAMNFDPELIAIAGYYAVREGLGGAPIGRPVQVRLEGEEMRFGPLG</sequence>
<dbReference type="EMBL" id="SKBM01000001">
    <property type="protein sequence ID" value="TCZ66826.1"/>
    <property type="molecule type" value="Genomic_DNA"/>
</dbReference>
<comment type="function">
    <text evidence="5 6">Cell division inhibitor that blocks the formation of polar Z ring septums. Rapidly oscillates between the poles of the cell to destabilize FtsZ filaments that have formed before they mature into polar Z rings. Prevents FtsZ polymerization.</text>
</comment>
<evidence type="ECO:0000256" key="5">
    <source>
        <dbReference type="ARBA" id="ARBA00025606"/>
    </source>
</evidence>
<dbReference type="PANTHER" id="PTHR34108">
    <property type="entry name" value="SEPTUM SITE-DETERMINING PROTEIN MINC"/>
    <property type="match status" value="1"/>
</dbReference>
<comment type="caution">
    <text evidence="10">The sequence shown here is derived from an EMBL/GenBank/DDBJ whole genome shotgun (WGS) entry which is preliminary data.</text>
</comment>
<dbReference type="PANTHER" id="PTHR34108:SF1">
    <property type="entry name" value="SEPTUM SITE-DETERMINING PROTEIN MINC"/>
    <property type="match status" value="1"/>
</dbReference>
<dbReference type="GO" id="GO:1901891">
    <property type="term" value="P:regulation of cell septum assembly"/>
    <property type="evidence" value="ECO:0007669"/>
    <property type="project" value="InterPro"/>
</dbReference>
<dbReference type="InterPro" id="IPR007874">
    <property type="entry name" value="MinC_N"/>
</dbReference>
<feature type="region of interest" description="Disordered" evidence="7">
    <location>
        <begin position="144"/>
        <end position="172"/>
    </location>
</feature>
<dbReference type="HAMAP" id="MF_00267">
    <property type="entry name" value="MinC"/>
    <property type="match status" value="1"/>
</dbReference>
<dbReference type="Proteomes" id="UP000295023">
    <property type="component" value="Unassembled WGS sequence"/>
</dbReference>
<comment type="subunit">
    <text evidence="6">Interacts with MinD and FtsZ.</text>
</comment>
<organism evidence="10 11">
    <name type="scientific">Roseicella aquatilis</name>
    <dbReference type="NCBI Taxonomy" id="2527868"/>
    <lineage>
        <taxon>Bacteria</taxon>
        <taxon>Pseudomonadati</taxon>
        <taxon>Pseudomonadota</taxon>
        <taxon>Alphaproteobacteria</taxon>
        <taxon>Acetobacterales</taxon>
        <taxon>Roseomonadaceae</taxon>
        <taxon>Roseicella</taxon>
    </lineage>
</organism>